<gene>
    <name evidence="3" type="ORF">ACFOZ1_06280</name>
</gene>
<dbReference type="RefSeq" id="WP_390197221.1">
    <property type="nucleotide sequence ID" value="NZ_JBHSDV010000001.1"/>
</dbReference>
<dbReference type="PIRSF" id="PIRSF003092">
    <property type="entry name" value="MinD"/>
    <property type="match status" value="1"/>
</dbReference>
<name>A0ABV8VU15_9BACI</name>
<keyword evidence="1" id="KW-0547">Nucleotide-binding</keyword>
<reference evidence="4" key="1">
    <citation type="journal article" date="2019" name="Int. J. Syst. Evol. Microbiol.">
        <title>The Global Catalogue of Microorganisms (GCM) 10K type strain sequencing project: providing services to taxonomists for standard genome sequencing and annotation.</title>
        <authorList>
            <consortium name="The Broad Institute Genomics Platform"/>
            <consortium name="The Broad Institute Genome Sequencing Center for Infectious Disease"/>
            <person name="Wu L."/>
            <person name="Ma J."/>
        </authorList>
    </citation>
    <scope>NUCLEOTIDE SEQUENCE [LARGE SCALE GENOMIC DNA]</scope>
    <source>
        <strain evidence="4">KACC 14058</strain>
    </source>
</reference>
<dbReference type="Proteomes" id="UP001595880">
    <property type="component" value="Unassembled WGS sequence"/>
</dbReference>
<organism evidence="3 4">
    <name type="scientific">Gracilibacillus marinus</name>
    <dbReference type="NCBI Taxonomy" id="630535"/>
    <lineage>
        <taxon>Bacteria</taxon>
        <taxon>Bacillati</taxon>
        <taxon>Bacillota</taxon>
        <taxon>Bacilli</taxon>
        <taxon>Bacillales</taxon>
        <taxon>Bacillaceae</taxon>
        <taxon>Gracilibacillus</taxon>
    </lineage>
</organism>
<dbReference type="PANTHER" id="PTHR43384:SF4">
    <property type="entry name" value="CELLULOSE BIOSYNTHESIS PROTEIN BCSQ-RELATED"/>
    <property type="match status" value="1"/>
</dbReference>
<dbReference type="SUPFAM" id="SSF52540">
    <property type="entry name" value="P-loop containing nucleoside triphosphate hydrolases"/>
    <property type="match status" value="1"/>
</dbReference>
<keyword evidence="4" id="KW-1185">Reference proteome</keyword>
<evidence type="ECO:0000256" key="1">
    <source>
        <dbReference type="ARBA" id="ARBA00022741"/>
    </source>
</evidence>
<comment type="caution">
    <text evidence="3">The sequence shown here is derived from an EMBL/GenBank/DDBJ whole genome shotgun (WGS) entry which is preliminary data.</text>
</comment>
<evidence type="ECO:0000313" key="4">
    <source>
        <dbReference type="Proteomes" id="UP001595880"/>
    </source>
</evidence>
<keyword evidence="2" id="KW-0067">ATP-binding</keyword>
<sequence length="285" mass="31493">MEQDQAAKLRSRIKSLHGNYEAKTIAIVSGKGGVGKSNFALNFSISLQDKGKKVLLIDLDIGMGNIDILLGQTSTYSIIQMLEKKIQIYDIIESGPKGLSYITGGSAHNEIFTVNNDNSNYFIEQLELVFNQFDFIIFDMGAGVTKESIQFILAADECIVLTTPEPTSLTDGYAMVKHILSYKNMSLHLVVNRVLNEKQGKQVVDRFSVAVSKFLNAQIVPLGYIPDDSSVSKAVIKQIPFTTFNSKSNASVALMEMTNQFLGIVPRKEKGSNFLKNLLKYFAEG</sequence>
<dbReference type="InterPro" id="IPR025501">
    <property type="entry name" value="MinD_FleN"/>
</dbReference>
<dbReference type="Gene3D" id="3.40.50.300">
    <property type="entry name" value="P-loop containing nucleotide triphosphate hydrolases"/>
    <property type="match status" value="1"/>
</dbReference>
<dbReference type="InterPro" id="IPR027417">
    <property type="entry name" value="P-loop_NTPase"/>
</dbReference>
<dbReference type="Pfam" id="PF10609">
    <property type="entry name" value="ParA"/>
    <property type="match status" value="1"/>
</dbReference>
<evidence type="ECO:0000256" key="2">
    <source>
        <dbReference type="ARBA" id="ARBA00022840"/>
    </source>
</evidence>
<protein>
    <submittedName>
        <fullName evidence="3">MinD/ParA family protein</fullName>
    </submittedName>
</protein>
<dbReference type="InterPro" id="IPR050625">
    <property type="entry name" value="ParA/MinD_ATPase"/>
</dbReference>
<dbReference type="CDD" id="cd02038">
    <property type="entry name" value="FlhG-like"/>
    <property type="match status" value="1"/>
</dbReference>
<proteinExistence type="predicted"/>
<dbReference type="EMBL" id="JBHSDV010000001">
    <property type="protein sequence ID" value="MFC4387417.1"/>
    <property type="molecule type" value="Genomic_DNA"/>
</dbReference>
<dbReference type="InterPro" id="IPR033875">
    <property type="entry name" value="FlhG"/>
</dbReference>
<dbReference type="PANTHER" id="PTHR43384">
    <property type="entry name" value="SEPTUM SITE-DETERMINING PROTEIN MIND HOMOLOG, CHLOROPLASTIC-RELATED"/>
    <property type="match status" value="1"/>
</dbReference>
<evidence type="ECO:0000313" key="3">
    <source>
        <dbReference type="EMBL" id="MFC4387417.1"/>
    </source>
</evidence>
<accession>A0ABV8VU15</accession>
<dbReference type="InterPro" id="IPR033756">
    <property type="entry name" value="YlxH/NBP35"/>
</dbReference>